<feature type="compositionally biased region" description="Basic and acidic residues" evidence="1">
    <location>
        <begin position="194"/>
        <end position="205"/>
    </location>
</feature>
<dbReference type="Proteomes" id="UP000327030">
    <property type="component" value="Chromosome 1"/>
</dbReference>
<feature type="transmembrane region" description="Helical" evidence="2">
    <location>
        <begin position="164"/>
        <end position="189"/>
    </location>
</feature>
<evidence type="ECO:0000256" key="2">
    <source>
        <dbReference type="SAM" id="Phobius"/>
    </source>
</evidence>
<keyword evidence="2" id="KW-0812">Transmembrane</keyword>
<protein>
    <recommendedName>
        <fullName evidence="5">DUF308 domain-containing protein</fullName>
    </recommendedName>
</protein>
<evidence type="ECO:0000256" key="1">
    <source>
        <dbReference type="SAM" id="MobiDB-lite"/>
    </source>
</evidence>
<feature type="transmembrane region" description="Helical" evidence="2">
    <location>
        <begin position="133"/>
        <end position="158"/>
    </location>
</feature>
<evidence type="ECO:0000313" key="4">
    <source>
        <dbReference type="Proteomes" id="UP000327030"/>
    </source>
</evidence>
<evidence type="ECO:0000313" key="3">
    <source>
        <dbReference type="EMBL" id="QFJ55570.1"/>
    </source>
</evidence>
<sequence>MSKSNEEIKDSKVALVAHIVTSLVFIALGVCLLTLDASLISTIAYSFSVLAVGILFIVFGAWYMIKYFFNHEYIKLTNYGFTMGVILVIIGAIFIFQANYISAYIDALVCIIGIILGAVMLQQSFALFHIQRGTWFLSLIFGLATVGVSIAILVLTPWKFFDGTIYSCVYMIVVGGLSLFSLLLMGIGLHDHKKDSDRNYSRNMEDSPLSAKKASDESIFEDEPFVDNVETVSLNETEDSLFED</sequence>
<keyword evidence="2" id="KW-0472">Membrane</keyword>
<organism evidence="3 4">
    <name type="scientific">Pseudobutyrivibrio xylanivorans</name>
    <dbReference type="NCBI Taxonomy" id="185007"/>
    <lineage>
        <taxon>Bacteria</taxon>
        <taxon>Bacillati</taxon>
        <taxon>Bacillota</taxon>
        <taxon>Clostridia</taxon>
        <taxon>Lachnospirales</taxon>
        <taxon>Lachnospiraceae</taxon>
        <taxon>Pseudobutyrivibrio</taxon>
    </lineage>
</organism>
<evidence type="ECO:0008006" key="5">
    <source>
        <dbReference type="Google" id="ProtNLM"/>
    </source>
</evidence>
<name>A0A5P6VT33_PSEXY</name>
<proteinExistence type="predicted"/>
<dbReference type="EMBL" id="CP043028">
    <property type="protein sequence ID" value="QFJ55570.1"/>
    <property type="molecule type" value="Genomic_DNA"/>
</dbReference>
<dbReference type="KEGG" id="pxv:FXF36_12150"/>
<keyword evidence="2" id="KW-1133">Transmembrane helix</keyword>
<feature type="transmembrane region" description="Helical" evidence="2">
    <location>
        <begin position="101"/>
        <end position="121"/>
    </location>
</feature>
<dbReference type="AlphaFoldDB" id="A0A5P6VT33"/>
<gene>
    <name evidence="3" type="ORF">FXF36_12150</name>
</gene>
<dbReference type="RefSeq" id="WP_151624462.1">
    <property type="nucleotide sequence ID" value="NZ_CP043028.1"/>
</dbReference>
<feature type="transmembrane region" description="Helical" evidence="2">
    <location>
        <begin position="76"/>
        <end position="95"/>
    </location>
</feature>
<dbReference type="OrthoDB" id="2033938at2"/>
<feature type="transmembrane region" description="Helical" evidence="2">
    <location>
        <begin position="12"/>
        <end position="37"/>
    </location>
</feature>
<feature type="transmembrane region" description="Helical" evidence="2">
    <location>
        <begin position="43"/>
        <end position="64"/>
    </location>
</feature>
<feature type="region of interest" description="Disordered" evidence="1">
    <location>
        <begin position="194"/>
        <end position="219"/>
    </location>
</feature>
<accession>A0A5P6VT33</accession>
<reference evidence="4" key="1">
    <citation type="submission" date="2019-08" db="EMBL/GenBank/DDBJ databases">
        <title>Complete Genome Sequence of the Polysaccharide-Degrading Rumen Bacterium Pseudobutyrivibrio xylanivorans MA3014.</title>
        <authorList>
            <person name="Palevich N."/>
            <person name="Maclean P.H."/>
            <person name="Kelly W.J."/>
            <person name="Leahy S.C."/>
            <person name="Rakonjac J."/>
            <person name="Attwood G.T."/>
        </authorList>
    </citation>
    <scope>NUCLEOTIDE SEQUENCE [LARGE SCALE GENOMIC DNA]</scope>
    <source>
        <strain evidence="4">MA3014</strain>
    </source>
</reference>